<feature type="domain" description="Terpene synthase N-terminal" evidence="5">
    <location>
        <begin position="11"/>
        <end position="157"/>
    </location>
</feature>
<evidence type="ECO:0000256" key="2">
    <source>
        <dbReference type="ARBA" id="ARBA00022723"/>
    </source>
</evidence>
<dbReference type="SFLD" id="SFLDG01019">
    <property type="entry name" value="Terpene_Cyclase_Like_1_C_Termi"/>
    <property type="match status" value="1"/>
</dbReference>
<proteinExistence type="predicted"/>
<dbReference type="SFLD" id="SFLDS00005">
    <property type="entry name" value="Isoprenoid_Synthase_Type_I"/>
    <property type="match status" value="1"/>
</dbReference>
<keyword evidence="2" id="KW-0479">Metal-binding</keyword>
<comment type="cofactor">
    <cofactor evidence="1">
        <name>Mg(2+)</name>
        <dbReference type="ChEBI" id="CHEBI:18420"/>
    </cofactor>
</comment>
<dbReference type="InterPro" id="IPR001906">
    <property type="entry name" value="Terpene_synth_N"/>
</dbReference>
<dbReference type="FunFam" id="1.10.600.10:FF:000007">
    <property type="entry name" value="Isoprene synthase, chloroplastic"/>
    <property type="match status" value="1"/>
</dbReference>
<keyword evidence="8" id="KW-1185">Reference proteome</keyword>
<keyword evidence="3" id="KW-0460">Magnesium</keyword>
<dbReference type="EMBL" id="JAXIOK010000021">
    <property type="protein sequence ID" value="KAK4745820.1"/>
    <property type="molecule type" value="Genomic_DNA"/>
</dbReference>
<dbReference type="InterPro" id="IPR036965">
    <property type="entry name" value="Terpene_synth_N_sf"/>
</dbReference>
<accession>A0AAN7GGQ1</accession>
<reference evidence="7 8" key="1">
    <citation type="journal article" date="2023" name="Hortic Res">
        <title>Pangenome of water caltrop reveals structural variations and asymmetric subgenome divergence after allopolyploidization.</title>
        <authorList>
            <person name="Zhang X."/>
            <person name="Chen Y."/>
            <person name="Wang L."/>
            <person name="Yuan Y."/>
            <person name="Fang M."/>
            <person name="Shi L."/>
            <person name="Lu R."/>
            <person name="Comes H.P."/>
            <person name="Ma Y."/>
            <person name="Chen Y."/>
            <person name="Huang G."/>
            <person name="Zhou Y."/>
            <person name="Zheng Z."/>
            <person name="Qiu Y."/>
        </authorList>
    </citation>
    <scope>NUCLEOTIDE SEQUENCE [LARGE SCALE GENOMIC DNA]</scope>
    <source>
        <tissue evidence="7">Roots</tissue>
    </source>
</reference>
<dbReference type="SUPFAM" id="SSF48239">
    <property type="entry name" value="Terpenoid cyclases/Protein prenyltransferases"/>
    <property type="match status" value="1"/>
</dbReference>
<dbReference type="Gene3D" id="1.50.10.130">
    <property type="entry name" value="Terpene synthase, N-terminal domain"/>
    <property type="match status" value="1"/>
</dbReference>
<evidence type="ECO:0000256" key="3">
    <source>
        <dbReference type="ARBA" id="ARBA00022842"/>
    </source>
</evidence>
<name>A0AAN7GGQ1_9MYRT</name>
<dbReference type="InterPro" id="IPR034741">
    <property type="entry name" value="Terpene_cyclase-like_1_C"/>
</dbReference>
<protein>
    <submittedName>
        <fullName evidence="7">Uncharacterized protein</fullName>
    </submittedName>
</protein>
<dbReference type="GO" id="GO:0016102">
    <property type="term" value="P:diterpenoid biosynthetic process"/>
    <property type="evidence" value="ECO:0007669"/>
    <property type="project" value="InterPro"/>
</dbReference>
<dbReference type="GO" id="GO:0000287">
    <property type="term" value="F:magnesium ion binding"/>
    <property type="evidence" value="ECO:0007669"/>
    <property type="project" value="InterPro"/>
</dbReference>
<dbReference type="Gene3D" id="1.10.600.10">
    <property type="entry name" value="Farnesyl Diphosphate Synthase"/>
    <property type="match status" value="1"/>
</dbReference>
<dbReference type="PANTHER" id="PTHR31225:SF241">
    <property type="entry name" value="TERPENE SYNTHASE FAMILY, METAL-BINDING DOMAIN PROTEIN"/>
    <property type="match status" value="1"/>
</dbReference>
<keyword evidence="4" id="KW-0456">Lyase</keyword>
<dbReference type="Proteomes" id="UP001345219">
    <property type="component" value="Chromosome 10"/>
</dbReference>
<gene>
    <name evidence="7" type="ORF">SAY87_012132</name>
</gene>
<dbReference type="AlphaFoldDB" id="A0AAN7GGQ1"/>
<dbReference type="PANTHER" id="PTHR31225">
    <property type="entry name" value="OS04G0344100 PROTEIN-RELATED"/>
    <property type="match status" value="1"/>
</dbReference>
<dbReference type="SUPFAM" id="SSF48576">
    <property type="entry name" value="Terpenoid synthases"/>
    <property type="match status" value="1"/>
</dbReference>
<dbReference type="Pfam" id="PF03936">
    <property type="entry name" value="Terpene_synth_C"/>
    <property type="match status" value="1"/>
</dbReference>
<evidence type="ECO:0000259" key="6">
    <source>
        <dbReference type="Pfam" id="PF03936"/>
    </source>
</evidence>
<feature type="domain" description="Terpene synthase metal-binding" evidence="6">
    <location>
        <begin position="217"/>
        <end position="454"/>
    </location>
</feature>
<evidence type="ECO:0000313" key="7">
    <source>
        <dbReference type="EMBL" id="KAK4745820.1"/>
    </source>
</evidence>
<dbReference type="InterPro" id="IPR050148">
    <property type="entry name" value="Terpene_synthase-like"/>
</dbReference>
<evidence type="ECO:0000313" key="8">
    <source>
        <dbReference type="Proteomes" id="UP001345219"/>
    </source>
</evidence>
<dbReference type="InterPro" id="IPR005630">
    <property type="entry name" value="Terpene_synthase_metal-bd"/>
</dbReference>
<evidence type="ECO:0000256" key="4">
    <source>
        <dbReference type="ARBA" id="ARBA00023239"/>
    </source>
</evidence>
<comment type="caution">
    <text evidence="7">The sequence shown here is derived from an EMBL/GenBank/DDBJ whole genome shotgun (WGS) entry which is preliminary data.</text>
</comment>
<organism evidence="7 8">
    <name type="scientific">Trapa incisa</name>
    <dbReference type="NCBI Taxonomy" id="236973"/>
    <lineage>
        <taxon>Eukaryota</taxon>
        <taxon>Viridiplantae</taxon>
        <taxon>Streptophyta</taxon>
        <taxon>Embryophyta</taxon>
        <taxon>Tracheophyta</taxon>
        <taxon>Spermatophyta</taxon>
        <taxon>Magnoliopsida</taxon>
        <taxon>eudicotyledons</taxon>
        <taxon>Gunneridae</taxon>
        <taxon>Pentapetalae</taxon>
        <taxon>rosids</taxon>
        <taxon>malvids</taxon>
        <taxon>Myrtales</taxon>
        <taxon>Lythraceae</taxon>
        <taxon>Trapa</taxon>
    </lineage>
</organism>
<dbReference type="FunFam" id="1.50.10.130:FF:000001">
    <property type="entry name" value="Isoprene synthase, chloroplastic"/>
    <property type="match status" value="1"/>
</dbReference>
<evidence type="ECO:0000259" key="5">
    <source>
        <dbReference type="Pfam" id="PF01397"/>
    </source>
</evidence>
<dbReference type="CDD" id="cd00684">
    <property type="entry name" value="Terpene_cyclase_plant_C1"/>
    <property type="match status" value="1"/>
</dbReference>
<dbReference type="InterPro" id="IPR008949">
    <property type="entry name" value="Isoprenoid_synthase_dom_sf"/>
</dbReference>
<sequence length="511" mass="59467">MKVIERKLGDEDDLGKLNLIDHIQRLGIAYKFQKEIDEILERIHDRCSKSSGADHGHDLHHAALLFRLLRQQGYRISACDVFNKFKDNKGKFSEALAQDVRGLLSLYEASNFRVHGEDILEEALTFSIRHLESALENANSKALSLGLGLAEEVKHALKHSIHKGLTRLEAWHYIRFYELDASHDEVLLKLAKLDFNLLQKLHQKELSEISRWWVESINCERNFSYARDRIAECYLWMLGVYFEPEYALARNILAKIIALASVMDDTYDAYGTLDELQLLTDAINRWDMEALEQLPEYLQVFYKELLQTYNEFEKLLAEQGRSYRFKYAKESIQHHARVYFKEVTWFHQNHVPTIDEYMPLALETTGYGLLPISSFIGMGDAATEDAFQWLLSEPKIITGAKMVCRLMDDIVSHKFEQKRGHVASPIECYAKHHGMAEEESIKLMWRMIDDAWKDISEEFLRPTPVQMSLLMRILNLTRVMELLYKDKDRYTHAETETKDLVAALLVHPIPL</sequence>
<dbReference type="Pfam" id="PF01397">
    <property type="entry name" value="Terpene_synth"/>
    <property type="match status" value="1"/>
</dbReference>
<evidence type="ECO:0000256" key="1">
    <source>
        <dbReference type="ARBA" id="ARBA00001946"/>
    </source>
</evidence>
<dbReference type="InterPro" id="IPR008930">
    <property type="entry name" value="Terpenoid_cyclase/PrenylTrfase"/>
</dbReference>
<dbReference type="GO" id="GO:0010333">
    <property type="term" value="F:terpene synthase activity"/>
    <property type="evidence" value="ECO:0007669"/>
    <property type="project" value="InterPro"/>
</dbReference>
<dbReference type="InterPro" id="IPR044814">
    <property type="entry name" value="Terpene_cyclase_plant_C1"/>
</dbReference>